<gene>
    <name evidence="5" type="ORF">H8R02_01145</name>
</gene>
<keyword evidence="6" id="KW-1185">Reference proteome</keyword>
<dbReference type="GO" id="GO:0018845">
    <property type="term" value="F:2-hydroxychromene-2-carboxylate isomerase activity"/>
    <property type="evidence" value="ECO:0007669"/>
    <property type="project" value="UniProtKB-UniRule"/>
</dbReference>
<feature type="active site" description="Nucleophile" evidence="2">
    <location>
        <position position="13"/>
    </location>
</feature>
<feature type="binding site" evidence="3">
    <location>
        <position position="86"/>
    </location>
    <ligand>
        <name>substrate</name>
    </ligand>
</feature>
<sequence>MPVQVEFVFDFLSPYAYLARFGLTRLADRYGAQIAYTAVDLQVLKRLVGNTGPANRDIPVKHRHLRLDLKRWADLYRVPFVPPSGYGSGPLNCGAFFSADAGAVARYVELAWDEVWGKGGNMADDKLLARVAARMGWNQAEFLDFVNSPAAADRLRKQTDMSADRGIFGVPSMLIDGEMWWGNDRLQFVEEYLKKGSHAEKA</sequence>
<dbReference type="GO" id="GO:0004602">
    <property type="term" value="F:glutathione peroxidase activity"/>
    <property type="evidence" value="ECO:0007669"/>
    <property type="project" value="TreeGrafter"/>
</dbReference>
<feature type="binding site" evidence="3">
    <location>
        <begin position="181"/>
        <end position="184"/>
    </location>
    <ligand>
        <name>glutathione</name>
        <dbReference type="ChEBI" id="CHEBI:57925"/>
    </ligand>
</feature>
<proteinExistence type="inferred from homology"/>
<feature type="binding site" evidence="3">
    <location>
        <position position="45"/>
    </location>
    <ligand>
        <name>substrate</name>
    </ligand>
</feature>
<dbReference type="InterPro" id="IPR051924">
    <property type="entry name" value="GST_Kappa/NadH"/>
</dbReference>
<dbReference type="GO" id="GO:0004364">
    <property type="term" value="F:glutathione transferase activity"/>
    <property type="evidence" value="ECO:0007669"/>
    <property type="project" value="TreeGrafter"/>
</dbReference>
<evidence type="ECO:0000313" key="5">
    <source>
        <dbReference type="EMBL" id="MBC5763040.1"/>
    </source>
</evidence>
<dbReference type="SUPFAM" id="SSF52833">
    <property type="entry name" value="Thioredoxin-like"/>
    <property type="match status" value="1"/>
</dbReference>
<dbReference type="Pfam" id="PF01323">
    <property type="entry name" value="DSBA"/>
    <property type="match status" value="1"/>
</dbReference>
<evidence type="ECO:0000256" key="2">
    <source>
        <dbReference type="PIRSR" id="PIRSR006386-1"/>
    </source>
</evidence>
<dbReference type="GO" id="GO:0006749">
    <property type="term" value="P:glutathione metabolic process"/>
    <property type="evidence" value="ECO:0007669"/>
    <property type="project" value="TreeGrafter"/>
</dbReference>
<dbReference type="InterPro" id="IPR014440">
    <property type="entry name" value="HCCAis_GSTk"/>
</dbReference>
<keyword evidence="1 5" id="KW-0413">Isomerase</keyword>
<feature type="binding site" evidence="3">
    <location>
        <position position="170"/>
    </location>
    <ligand>
        <name>glutathione</name>
        <dbReference type="ChEBI" id="CHEBI:57925"/>
    </ligand>
</feature>
<protein>
    <recommendedName>
        <fullName evidence="1">2-hydroxychromene-2-carboxylate isomerase</fullName>
        <ecNumber evidence="1">5.99.1.4</ecNumber>
    </recommendedName>
</protein>
<dbReference type="RefSeq" id="WP_187079510.1">
    <property type="nucleotide sequence ID" value="NZ_JACORU010000001.1"/>
</dbReference>
<dbReference type="PANTHER" id="PTHR42943">
    <property type="entry name" value="GLUTATHIONE S-TRANSFERASE KAPPA"/>
    <property type="match status" value="1"/>
</dbReference>
<dbReference type="PANTHER" id="PTHR42943:SF2">
    <property type="entry name" value="GLUTATHIONE S-TRANSFERASE KAPPA 1"/>
    <property type="match status" value="1"/>
</dbReference>
<dbReference type="GO" id="GO:1901170">
    <property type="term" value="P:naphthalene catabolic process"/>
    <property type="evidence" value="ECO:0007669"/>
    <property type="project" value="InterPro"/>
</dbReference>
<reference evidence="5" key="1">
    <citation type="submission" date="2020-08" db="EMBL/GenBank/DDBJ databases">
        <title>Ramlibacter sp. GTP1 16S ribosomal RNA gene genome sequencing and assembly.</title>
        <authorList>
            <person name="Kang M."/>
        </authorList>
    </citation>
    <scope>NUCLEOTIDE SEQUENCE</scope>
    <source>
        <strain evidence="5">GTP1</strain>
    </source>
</reference>
<dbReference type="AlphaFoldDB" id="A0A923S099"/>
<dbReference type="CDD" id="cd03022">
    <property type="entry name" value="DsbA_HCCA_Iso"/>
    <property type="match status" value="1"/>
</dbReference>
<name>A0A923S099_9BURK</name>
<evidence type="ECO:0000259" key="4">
    <source>
        <dbReference type="Pfam" id="PF01323"/>
    </source>
</evidence>
<dbReference type="EMBL" id="JACORU010000001">
    <property type="protein sequence ID" value="MBC5763040.1"/>
    <property type="molecule type" value="Genomic_DNA"/>
</dbReference>
<comment type="similarity">
    <text evidence="1">Belongs to the GST superfamily. NadH family.</text>
</comment>
<evidence type="ECO:0000313" key="6">
    <source>
        <dbReference type="Proteomes" id="UP000596827"/>
    </source>
</evidence>
<comment type="caution">
    <text evidence="5">The sequence shown here is derived from an EMBL/GenBank/DDBJ whole genome shotgun (WGS) entry which is preliminary data.</text>
</comment>
<evidence type="ECO:0000256" key="1">
    <source>
        <dbReference type="PIRNR" id="PIRNR006386"/>
    </source>
</evidence>
<dbReference type="Gene3D" id="3.40.30.10">
    <property type="entry name" value="Glutaredoxin"/>
    <property type="match status" value="1"/>
</dbReference>
<dbReference type="PIRSF" id="PIRSF006386">
    <property type="entry name" value="HCCAis_GSTk"/>
    <property type="match status" value="1"/>
</dbReference>
<dbReference type="InterPro" id="IPR001853">
    <property type="entry name" value="DSBA-like_thioredoxin_dom"/>
</dbReference>
<feature type="binding site" evidence="3">
    <location>
        <begin position="55"/>
        <end position="56"/>
    </location>
    <ligand>
        <name>substrate</name>
    </ligand>
</feature>
<accession>A0A923S099</accession>
<dbReference type="EC" id="5.99.1.4" evidence="1"/>
<organism evidence="5 6">
    <name type="scientific">Ramlibacter albus</name>
    <dbReference type="NCBI Taxonomy" id="2079448"/>
    <lineage>
        <taxon>Bacteria</taxon>
        <taxon>Pseudomonadati</taxon>
        <taxon>Pseudomonadota</taxon>
        <taxon>Betaproteobacteria</taxon>
        <taxon>Burkholderiales</taxon>
        <taxon>Comamonadaceae</taxon>
        <taxon>Ramlibacter</taxon>
    </lineage>
</organism>
<evidence type="ECO:0000256" key="3">
    <source>
        <dbReference type="PIRSR" id="PIRSR006386-2"/>
    </source>
</evidence>
<feature type="domain" description="DSBA-like thioredoxin" evidence="4">
    <location>
        <begin position="4"/>
        <end position="194"/>
    </location>
</feature>
<dbReference type="InterPro" id="IPR044087">
    <property type="entry name" value="NahD-like"/>
</dbReference>
<comment type="catalytic activity">
    <reaction evidence="1">
        <text>2-hydroxychromene-2-carboxylate = (3E)-4-(2-hydroxyphenyl)-2-oxobut-3-enoate</text>
        <dbReference type="Rhea" id="RHEA:27401"/>
        <dbReference type="ChEBI" id="CHEBI:59350"/>
        <dbReference type="ChEBI" id="CHEBI:59353"/>
        <dbReference type="EC" id="5.99.1.4"/>
    </reaction>
</comment>
<dbReference type="InterPro" id="IPR036249">
    <property type="entry name" value="Thioredoxin-like_sf"/>
</dbReference>
<dbReference type="Proteomes" id="UP000596827">
    <property type="component" value="Unassembled WGS sequence"/>
</dbReference>
<feature type="binding site" evidence="3">
    <location>
        <position position="13"/>
    </location>
    <ligand>
        <name>glutathione</name>
        <dbReference type="ChEBI" id="CHEBI:57925"/>
    </ligand>
</feature>